<dbReference type="AlphaFoldDB" id="A0A835LLS0"/>
<comment type="subcellular location">
    <subcellularLocation>
        <location evidence="1">Membrane</location>
    </subcellularLocation>
</comment>
<evidence type="ECO:0000259" key="5">
    <source>
        <dbReference type="Pfam" id="PF01094"/>
    </source>
</evidence>
<evidence type="ECO:0000313" key="7">
    <source>
        <dbReference type="Proteomes" id="UP000631114"/>
    </source>
</evidence>
<evidence type="ECO:0000313" key="6">
    <source>
        <dbReference type="EMBL" id="KAF9600308.1"/>
    </source>
</evidence>
<proteinExistence type="predicted"/>
<protein>
    <recommendedName>
        <fullName evidence="5">Receptor ligand binding region domain-containing protein</fullName>
    </recommendedName>
</protein>
<dbReference type="PANTHER" id="PTHR34836:SF7">
    <property type="entry name" value="RECEPTOR LIGAND BINDING REGION DOMAIN-CONTAINING PROTEIN"/>
    <property type="match status" value="1"/>
</dbReference>
<dbReference type="PANTHER" id="PTHR34836">
    <property type="entry name" value="OS06G0188250 PROTEIN"/>
    <property type="match status" value="1"/>
</dbReference>
<keyword evidence="7" id="KW-1185">Reference proteome</keyword>
<dbReference type="Proteomes" id="UP000631114">
    <property type="component" value="Unassembled WGS sequence"/>
</dbReference>
<accession>A0A835LLS0</accession>
<feature type="domain" description="Receptor ligand binding region" evidence="5">
    <location>
        <begin position="12"/>
        <end position="55"/>
    </location>
</feature>
<gene>
    <name evidence="6" type="ORF">IFM89_006621</name>
</gene>
<dbReference type="InterPro" id="IPR015683">
    <property type="entry name" value="Ionotropic_Glu_rcpt"/>
</dbReference>
<keyword evidence="3" id="KW-1133">Transmembrane helix</keyword>
<dbReference type="OrthoDB" id="1733732at2759"/>
<dbReference type="InterPro" id="IPR001828">
    <property type="entry name" value="ANF_lig-bd_rcpt"/>
</dbReference>
<evidence type="ECO:0000256" key="2">
    <source>
        <dbReference type="ARBA" id="ARBA00022692"/>
    </source>
</evidence>
<dbReference type="EMBL" id="JADFTS010000006">
    <property type="protein sequence ID" value="KAF9600308.1"/>
    <property type="molecule type" value="Genomic_DNA"/>
</dbReference>
<dbReference type="GO" id="GO:0016020">
    <property type="term" value="C:membrane"/>
    <property type="evidence" value="ECO:0007669"/>
    <property type="project" value="UniProtKB-SubCell"/>
</dbReference>
<evidence type="ECO:0000256" key="3">
    <source>
        <dbReference type="ARBA" id="ARBA00022989"/>
    </source>
</evidence>
<evidence type="ECO:0000256" key="1">
    <source>
        <dbReference type="ARBA" id="ARBA00004370"/>
    </source>
</evidence>
<evidence type="ECO:0000256" key="4">
    <source>
        <dbReference type="ARBA" id="ARBA00023136"/>
    </source>
</evidence>
<keyword evidence="4" id="KW-0472">Membrane</keyword>
<dbReference type="InterPro" id="IPR028082">
    <property type="entry name" value="Peripla_BP_I"/>
</dbReference>
<comment type="caution">
    <text evidence="6">The sequence shown here is derived from an EMBL/GenBank/DDBJ whole genome shotgun (WGS) entry which is preliminary data.</text>
</comment>
<keyword evidence="2" id="KW-0812">Transmembrane</keyword>
<reference evidence="6 7" key="1">
    <citation type="submission" date="2020-10" db="EMBL/GenBank/DDBJ databases">
        <title>The Coptis chinensis genome and diversification of protoberbering-type alkaloids.</title>
        <authorList>
            <person name="Wang B."/>
            <person name="Shu S."/>
            <person name="Song C."/>
            <person name="Liu Y."/>
        </authorList>
    </citation>
    <scope>NUCLEOTIDE SEQUENCE [LARGE SCALE GENOMIC DNA]</scope>
    <source>
        <strain evidence="6">HL-2020</strain>
        <tissue evidence="6">Leaf</tissue>
    </source>
</reference>
<organism evidence="6 7">
    <name type="scientific">Coptis chinensis</name>
    <dbReference type="NCBI Taxonomy" id="261450"/>
    <lineage>
        <taxon>Eukaryota</taxon>
        <taxon>Viridiplantae</taxon>
        <taxon>Streptophyta</taxon>
        <taxon>Embryophyta</taxon>
        <taxon>Tracheophyta</taxon>
        <taxon>Spermatophyta</taxon>
        <taxon>Magnoliopsida</taxon>
        <taxon>Ranunculales</taxon>
        <taxon>Ranunculaceae</taxon>
        <taxon>Coptidoideae</taxon>
        <taxon>Coptis</taxon>
    </lineage>
</organism>
<name>A0A835LLS0_9MAGN</name>
<dbReference type="SUPFAM" id="SSF53822">
    <property type="entry name" value="Periplasmic binding protein-like I"/>
    <property type="match status" value="1"/>
</dbReference>
<dbReference type="Pfam" id="PF01094">
    <property type="entry name" value="ANF_receptor"/>
    <property type="match status" value="1"/>
</dbReference>
<sequence length="179" mass="20207">MMVHKGTTLHMASEEGKRLLQILNTSNFTCLSGQIQFDSDRNLIHPAYDVLNIVGTGSSRRINYWSNYFGLSIVSPEILYKKPPNTSSSSQTLSSVIWPGETTVKPRGWVFPNNGKPLRIGVMNRTSYKEFVAKVSGSERISMRIYGDIESLNICDNLADHMVCNVYVQLNMLQLLFRV</sequence>
<dbReference type="Gene3D" id="3.40.50.2300">
    <property type="match status" value="1"/>
</dbReference>